<evidence type="ECO:0000313" key="3">
    <source>
        <dbReference type="EMBL" id="MBF8376922.1"/>
    </source>
</evidence>
<proteinExistence type="inferred from homology"/>
<keyword evidence="4" id="KW-1185">Reference proteome</keyword>
<dbReference type="RefSeq" id="WP_195867120.1">
    <property type="nucleotide sequence ID" value="NZ_JADPKZ010000029.1"/>
</dbReference>
<dbReference type="PROSITE" id="PS00588">
    <property type="entry name" value="FLAGELLA_BB_ROD"/>
    <property type="match status" value="1"/>
</dbReference>
<name>A0ABS0F0Y3_9BACL</name>
<keyword evidence="3" id="KW-0966">Cell projection</keyword>
<reference evidence="3 4" key="1">
    <citation type="submission" date="2020-11" db="EMBL/GenBank/DDBJ databases">
        <title>Genomic insight of Alicyclobacillus mali FL 18 reveals a new arsenic-resistant strain, with potential in environmental biotechnology.</title>
        <authorList>
            <person name="Fiorentino G."/>
            <person name="Gallo G."/>
            <person name="Aulitto M."/>
        </authorList>
    </citation>
    <scope>NUCLEOTIDE SEQUENCE [LARGE SCALE GENOMIC DNA]</scope>
    <source>
        <strain evidence="3 4">FL 18</strain>
    </source>
</reference>
<evidence type="ECO:0000313" key="4">
    <source>
        <dbReference type="Proteomes" id="UP000642910"/>
    </source>
</evidence>
<comment type="caution">
    <text evidence="3">The sequence shown here is derived from an EMBL/GenBank/DDBJ whole genome shotgun (WGS) entry which is preliminary data.</text>
</comment>
<organism evidence="3 4">
    <name type="scientific">Alicyclobacillus mali</name>
    <name type="common">ex Roth et al. 2021</name>
    <dbReference type="NCBI Taxonomy" id="1123961"/>
    <lineage>
        <taxon>Bacteria</taxon>
        <taxon>Bacillati</taxon>
        <taxon>Bacillota</taxon>
        <taxon>Bacilli</taxon>
        <taxon>Bacillales</taxon>
        <taxon>Alicyclobacillaceae</taxon>
        <taxon>Alicyclobacillus</taxon>
    </lineage>
</organism>
<dbReference type="EMBL" id="JADPKZ010000029">
    <property type="protein sequence ID" value="MBF8376922.1"/>
    <property type="molecule type" value="Genomic_DNA"/>
</dbReference>
<accession>A0ABS0F0Y3</accession>
<dbReference type="Pfam" id="PF06429">
    <property type="entry name" value="Flg_bbr_C"/>
    <property type="match status" value="1"/>
</dbReference>
<gene>
    <name evidence="3" type="ORF">IW967_03410</name>
</gene>
<keyword evidence="3" id="KW-0969">Cilium</keyword>
<sequence length="403" mass="41251">MIQGLTAAASGMAAEDRLEQLLSNNLANQETPGFKASIGELIEDPVFNMERYSYGDGADGIGIGEMGGGVDFQEGVPSFAEGGLETTGRPLDLAIVDAVSSSQVAYALTPQGVAPVAGPVTVGAGARLTAGGMPLAVYGTDAQPVQGLYAVRNPAYQGSELVGEDGAPAYDAAGRPSYVIENAAGQVVYTPGSETDDPYAIRVGSAEDMGYHAFLPVNYADASGQAGLAVTRDGALQLNANNVVVDAAGHAIAPLDAAGRVLVGGRIVVNPLYHGTQIFSQNGTPVYDANGQPSFRVYDAQGNLVAGGRLGLVDADVTQLQPLGEGEYMVGSSYQPAAVAPLLRAGTGRMVFGAIETSNVNVAATMTQMMQALNAYEANQRVAQSVDSMLNEAATDIGRVQGG</sequence>
<comment type="similarity">
    <text evidence="1">Belongs to the flagella basal body rod proteins family.</text>
</comment>
<protein>
    <submittedName>
        <fullName evidence="3">Flagellar basal body rod protein</fullName>
    </submittedName>
</protein>
<dbReference type="InterPro" id="IPR019776">
    <property type="entry name" value="Flagellar_basal_body_rod_CS"/>
</dbReference>
<evidence type="ECO:0000256" key="1">
    <source>
        <dbReference type="ARBA" id="ARBA00009677"/>
    </source>
</evidence>
<dbReference type="PANTHER" id="PTHR30435">
    <property type="entry name" value="FLAGELLAR PROTEIN"/>
    <property type="match status" value="1"/>
</dbReference>
<keyword evidence="3" id="KW-0282">Flagellum</keyword>
<dbReference type="InterPro" id="IPR010930">
    <property type="entry name" value="Flg_bb/hook_C_dom"/>
</dbReference>
<feature type="domain" description="Flagellar basal-body/hook protein C-terminal" evidence="2">
    <location>
        <begin position="353"/>
        <end position="394"/>
    </location>
</feature>
<dbReference type="PANTHER" id="PTHR30435:SF19">
    <property type="entry name" value="FLAGELLAR BASAL-BODY ROD PROTEIN FLGG"/>
    <property type="match status" value="1"/>
</dbReference>
<evidence type="ECO:0000259" key="2">
    <source>
        <dbReference type="Pfam" id="PF06429"/>
    </source>
</evidence>
<dbReference type="Proteomes" id="UP000642910">
    <property type="component" value="Unassembled WGS sequence"/>
</dbReference>